<organism evidence="2 3">
    <name type="scientific">Dipteronia dyeriana</name>
    <dbReference type="NCBI Taxonomy" id="168575"/>
    <lineage>
        <taxon>Eukaryota</taxon>
        <taxon>Viridiplantae</taxon>
        <taxon>Streptophyta</taxon>
        <taxon>Embryophyta</taxon>
        <taxon>Tracheophyta</taxon>
        <taxon>Spermatophyta</taxon>
        <taxon>Magnoliopsida</taxon>
        <taxon>eudicotyledons</taxon>
        <taxon>Gunneridae</taxon>
        <taxon>Pentapetalae</taxon>
        <taxon>rosids</taxon>
        <taxon>malvids</taxon>
        <taxon>Sapindales</taxon>
        <taxon>Sapindaceae</taxon>
        <taxon>Hippocastanoideae</taxon>
        <taxon>Acereae</taxon>
        <taxon>Dipteronia</taxon>
    </lineage>
</organism>
<dbReference type="Proteomes" id="UP001280121">
    <property type="component" value="Unassembled WGS sequence"/>
</dbReference>
<keyword evidence="3" id="KW-1185">Reference proteome</keyword>
<evidence type="ECO:0000256" key="1">
    <source>
        <dbReference type="SAM" id="MobiDB-lite"/>
    </source>
</evidence>
<protein>
    <submittedName>
        <fullName evidence="2">Uncharacterized protein</fullName>
    </submittedName>
</protein>
<proteinExistence type="predicted"/>
<feature type="region of interest" description="Disordered" evidence="1">
    <location>
        <begin position="16"/>
        <end position="44"/>
    </location>
</feature>
<comment type="caution">
    <text evidence="2">The sequence shown here is derived from an EMBL/GenBank/DDBJ whole genome shotgun (WGS) entry which is preliminary data.</text>
</comment>
<accession>A0AAD9TCY8</accession>
<evidence type="ECO:0000313" key="2">
    <source>
        <dbReference type="EMBL" id="KAK2633787.1"/>
    </source>
</evidence>
<dbReference type="EMBL" id="JANJYI010000009">
    <property type="protein sequence ID" value="KAK2633787.1"/>
    <property type="molecule type" value="Genomic_DNA"/>
</dbReference>
<name>A0AAD9TCY8_9ROSI</name>
<sequence>LRKCVTTTHLTLILKRKDNSPLSDDSDPQEEYSPLSVEEYSPQLVEDNPQLSDEISTKENTIDEYIPGIFEDDENQQSPRMEIDKVDIERYRNF</sequence>
<feature type="non-terminal residue" evidence="2">
    <location>
        <position position="94"/>
    </location>
</feature>
<reference evidence="2" key="1">
    <citation type="journal article" date="2023" name="Plant J.">
        <title>Genome sequences and population genomics provide insights into the demographic history, inbreeding, and mutation load of two 'living fossil' tree species of Dipteronia.</title>
        <authorList>
            <person name="Feng Y."/>
            <person name="Comes H.P."/>
            <person name="Chen J."/>
            <person name="Zhu S."/>
            <person name="Lu R."/>
            <person name="Zhang X."/>
            <person name="Li P."/>
            <person name="Qiu J."/>
            <person name="Olsen K.M."/>
            <person name="Qiu Y."/>
        </authorList>
    </citation>
    <scope>NUCLEOTIDE SEQUENCE</scope>
    <source>
        <strain evidence="2">KIB01</strain>
    </source>
</reference>
<dbReference type="AlphaFoldDB" id="A0AAD9TCY8"/>
<gene>
    <name evidence="2" type="ORF">Ddye_028579</name>
</gene>
<feature type="region of interest" description="Disordered" evidence="1">
    <location>
        <begin position="59"/>
        <end position="82"/>
    </location>
</feature>
<evidence type="ECO:0000313" key="3">
    <source>
        <dbReference type="Proteomes" id="UP001280121"/>
    </source>
</evidence>